<dbReference type="InterPro" id="IPR017441">
    <property type="entry name" value="Protein_kinase_ATP_BS"/>
</dbReference>
<comment type="subcellular location">
    <subcellularLocation>
        <location evidence="1">Endomembrane system</location>
    </subcellularLocation>
</comment>
<dbReference type="AlphaFoldDB" id="A0A1W0X2Y3"/>
<evidence type="ECO:0000256" key="6">
    <source>
        <dbReference type="ARBA" id="ARBA00022741"/>
    </source>
</evidence>
<dbReference type="InterPro" id="IPR020635">
    <property type="entry name" value="Tyr_kinase_cat_dom"/>
</dbReference>
<dbReference type="PRINTS" id="PR00109">
    <property type="entry name" value="TYRKINASE"/>
</dbReference>
<evidence type="ECO:0000256" key="10">
    <source>
        <dbReference type="ARBA" id="ARBA00023136"/>
    </source>
</evidence>
<dbReference type="GO" id="GO:0051130">
    <property type="term" value="P:positive regulation of cellular component organization"/>
    <property type="evidence" value="ECO:0007669"/>
    <property type="project" value="UniProtKB-ARBA"/>
</dbReference>
<dbReference type="EC" id="2.7.10.2" evidence="2"/>
<evidence type="ECO:0000256" key="1">
    <source>
        <dbReference type="ARBA" id="ARBA00004308"/>
    </source>
</evidence>
<evidence type="ECO:0000256" key="3">
    <source>
        <dbReference type="ARBA" id="ARBA00022553"/>
    </source>
</evidence>
<evidence type="ECO:0000313" key="17">
    <source>
        <dbReference type="EMBL" id="OQV21808.1"/>
    </source>
</evidence>
<evidence type="ECO:0000256" key="12">
    <source>
        <dbReference type="ARBA" id="ARBA00051243"/>
    </source>
</evidence>
<dbReference type="InterPro" id="IPR000980">
    <property type="entry name" value="SH2"/>
</dbReference>
<dbReference type="SMART" id="SM00295">
    <property type="entry name" value="B41"/>
    <property type="match status" value="1"/>
</dbReference>
<dbReference type="CDD" id="cd14473">
    <property type="entry name" value="FERM_B-lobe"/>
    <property type="match status" value="1"/>
</dbReference>
<evidence type="ECO:0000313" key="18">
    <source>
        <dbReference type="Proteomes" id="UP000192578"/>
    </source>
</evidence>
<keyword evidence="10" id="KW-0472">Membrane</keyword>
<gene>
    <name evidence="17" type="ORF">BV898_04383</name>
</gene>
<organism evidence="17 18">
    <name type="scientific">Hypsibius exemplaris</name>
    <name type="common">Freshwater tardigrade</name>
    <dbReference type="NCBI Taxonomy" id="2072580"/>
    <lineage>
        <taxon>Eukaryota</taxon>
        <taxon>Metazoa</taxon>
        <taxon>Ecdysozoa</taxon>
        <taxon>Tardigrada</taxon>
        <taxon>Eutardigrada</taxon>
        <taxon>Parachela</taxon>
        <taxon>Hypsibioidea</taxon>
        <taxon>Hypsibiidae</taxon>
        <taxon>Hypsibius</taxon>
    </lineage>
</organism>
<keyword evidence="7 17" id="KW-0418">Kinase</keyword>
<keyword evidence="6 14" id="KW-0547">Nucleotide-binding</keyword>
<dbReference type="GO" id="GO:0035556">
    <property type="term" value="P:intracellular signal transduction"/>
    <property type="evidence" value="ECO:0007669"/>
    <property type="project" value="TreeGrafter"/>
</dbReference>
<dbReference type="InterPro" id="IPR011009">
    <property type="entry name" value="Kinase-like_dom_sf"/>
</dbReference>
<evidence type="ECO:0000259" key="16">
    <source>
        <dbReference type="PROSITE" id="PS50057"/>
    </source>
</evidence>
<keyword evidence="3" id="KW-0597">Phosphoprotein</keyword>
<keyword evidence="4" id="KW-0808">Transferase</keyword>
<evidence type="ECO:0000256" key="8">
    <source>
        <dbReference type="ARBA" id="ARBA00022840"/>
    </source>
</evidence>
<dbReference type="InterPro" id="IPR019749">
    <property type="entry name" value="Band_41_domain"/>
</dbReference>
<dbReference type="InterPro" id="IPR008266">
    <property type="entry name" value="Tyr_kinase_AS"/>
</dbReference>
<evidence type="ECO:0000256" key="4">
    <source>
        <dbReference type="ARBA" id="ARBA00022679"/>
    </source>
</evidence>
<dbReference type="GO" id="GO:0005524">
    <property type="term" value="F:ATP binding"/>
    <property type="evidence" value="ECO:0007669"/>
    <property type="project" value="UniProtKB-UniRule"/>
</dbReference>
<dbReference type="PROSITE" id="PS50011">
    <property type="entry name" value="PROTEIN_KINASE_DOM"/>
    <property type="match status" value="2"/>
</dbReference>
<dbReference type="Gene3D" id="1.10.510.10">
    <property type="entry name" value="Transferase(Phosphotransferase) domain 1"/>
    <property type="match status" value="2"/>
</dbReference>
<keyword evidence="5" id="KW-0677">Repeat</keyword>
<keyword evidence="18" id="KW-1185">Reference proteome</keyword>
<evidence type="ECO:0000256" key="14">
    <source>
        <dbReference type="PROSITE-ProRule" id="PRU10141"/>
    </source>
</evidence>
<sequence length="1105" mass="124117">MADSRENLAFDSSSVYTTTTLEVADDQETVFYLSCVDGKVLALTRHKNLATAEELSWCACKQQNIEPLAAHLFALRARDGIFLPPGRLLSANQTAGLSFRLRFMCDVAVLAKECPNALAYLFLQCRNDFIAGNIKEFSEDLASAKGLAVIDMLCTMKEEGVTAEEVIKNLKTNYFPRDLSKGSLSNVTQRVKNVLRKTLSTKHMLEILQDRAVKCKNWSIFLLKQQYVDFLVQCAPSYILEQFKPRLGINPNLPVESIRLNASSPAILLERLETADQWKPWCRLQDICDISLMSDKVACQINRLSGPPLYVKFTRMTEVESFVALVDGYHRFSRRFHMNFCRELTNPSLLELKADKCHGPMEKDFIFGKLEGKEDGTYAVSQSIEQYDHYRIDFMQQGLMRSVAVEFEGGLYRLTPSTGKRSGETFTNIQDLLSYYWSQSSRDGLHLRSCVRPSENDAVGLSVFPQSTPPSVTTADGQWEVSATSGPICIPPSALTYLPGYQPIDGQHSTVKRALLKSGLSGDKNKPADVAVRTLKDFFADDSGSTRGDFLRNIQDIAFLSNPSMLTRIHGILLSPLSLVMEYFPLGNMRSFLQLHRKEVSLRTLTDAAAQVIKTIWWMEDEKHPYGPVRAKNVFVSDFSGVAIKVKLGPLALSDVVHWTGSSCPPKEAGLVWSYGTFLWEVFAFGASPLPGISPIETESLYKSGFRLEKPPLCPDEVYAVMERCWAADITQRPKVSELMRDVNKLLVQFYENTAAFAHSESDDPSAFSHETKSAFLLRVTGNCLRHELQNGSGSVATLPYDPWTIDETALKMIERLGEGRYGEVNKAFYTDPLSEDAPRLVAVKQLKQIKSDRNIAFIMEEMRSEMEIMKSLQHENIVEIVGVCVDPVPLLIMEFVENGALNSFLRRHQNSVEVPQLLAFAKDVANGMAYLQSKEIVHRDLAARNILVTTDLRVKISDFGLARFLDTGGYYLTQNFKRDVPLAWYAPEVIEFHKYSSKSDCWSFGVLVWEMFSYAAAPYFCDLKVLAERLRQGQRLGQPAACSDEVYANLPCLTIIPSIFPYINCFNPATIRCKELKINGSGLVGRGNCYRPPQQSTEQARSSN</sequence>
<keyword evidence="8 14" id="KW-0067">ATP-binding</keyword>
<dbReference type="EMBL" id="MTYJ01000021">
    <property type="protein sequence ID" value="OQV21808.1"/>
    <property type="molecule type" value="Genomic_DNA"/>
</dbReference>
<dbReference type="PROSITE" id="PS00109">
    <property type="entry name" value="PROTEIN_KINASE_TYR"/>
    <property type="match status" value="1"/>
</dbReference>
<dbReference type="GO" id="GO:0019221">
    <property type="term" value="P:cytokine-mediated signaling pathway"/>
    <property type="evidence" value="ECO:0007669"/>
    <property type="project" value="TreeGrafter"/>
</dbReference>
<dbReference type="PROSITE" id="PS50057">
    <property type="entry name" value="FERM_3"/>
    <property type="match status" value="1"/>
</dbReference>
<dbReference type="GO" id="GO:0007259">
    <property type="term" value="P:cell surface receptor signaling pathway via JAK-STAT"/>
    <property type="evidence" value="ECO:0007669"/>
    <property type="project" value="TreeGrafter"/>
</dbReference>
<dbReference type="SMART" id="SM00219">
    <property type="entry name" value="TyrKc"/>
    <property type="match status" value="2"/>
</dbReference>
<reference evidence="18" key="1">
    <citation type="submission" date="2017-01" db="EMBL/GenBank/DDBJ databases">
        <title>Comparative genomics of anhydrobiosis in the tardigrade Hypsibius dujardini.</title>
        <authorList>
            <person name="Yoshida Y."/>
            <person name="Koutsovoulos G."/>
            <person name="Laetsch D."/>
            <person name="Stevens L."/>
            <person name="Kumar S."/>
            <person name="Horikawa D."/>
            <person name="Ishino K."/>
            <person name="Komine S."/>
            <person name="Tomita M."/>
            <person name="Blaxter M."/>
            <person name="Arakawa K."/>
        </authorList>
    </citation>
    <scope>NUCLEOTIDE SEQUENCE [LARGE SCALE GENOMIC DNA]</scope>
    <source>
        <strain evidence="18">Z151</strain>
    </source>
</reference>
<dbReference type="CDD" id="cd00192">
    <property type="entry name" value="PTKc"/>
    <property type="match status" value="1"/>
</dbReference>
<dbReference type="GO" id="GO:0005829">
    <property type="term" value="C:cytosol"/>
    <property type="evidence" value="ECO:0007669"/>
    <property type="project" value="TreeGrafter"/>
</dbReference>
<dbReference type="GO" id="GO:0050793">
    <property type="term" value="P:regulation of developmental process"/>
    <property type="evidence" value="ECO:0007669"/>
    <property type="project" value="UniProtKB-ARBA"/>
</dbReference>
<accession>A0A1W0X2Y3</accession>
<feature type="domain" description="Protein kinase" evidence="15">
    <location>
        <begin position="497"/>
        <end position="747"/>
    </location>
</feature>
<name>A0A1W0X2Y3_HYPEX</name>
<dbReference type="InterPro" id="IPR001245">
    <property type="entry name" value="Ser-Thr/Tyr_kinase_cat_dom"/>
</dbReference>
<dbReference type="InterPro" id="IPR000299">
    <property type="entry name" value="FERM_domain"/>
</dbReference>
<dbReference type="Pfam" id="PF21990">
    <property type="entry name" value="SH2_1"/>
    <property type="match status" value="1"/>
</dbReference>
<dbReference type="Proteomes" id="UP000192578">
    <property type="component" value="Unassembled WGS sequence"/>
</dbReference>
<evidence type="ECO:0000256" key="9">
    <source>
        <dbReference type="ARBA" id="ARBA00022999"/>
    </source>
</evidence>
<dbReference type="SUPFAM" id="SSF56112">
    <property type="entry name" value="Protein kinase-like (PK-like)"/>
    <property type="match status" value="2"/>
</dbReference>
<dbReference type="PANTHER" id="PTHR45807">
    <property type="entry name" value="TYROSINE-PROTEIN KINASE HOPSCOTCH"/>
    <property type="match status" value="1"/>
</dbReference>
<comment type="catalytic activity">
    <reaction evidence="13">
        <text>L-tyrosyl-[protein] + ATP = O-phospho-L-tyrosyl-[protein] + ADP + H(+)</text>
        <dbReference type="Rhea" id="RHEA:10596"/>
        <dbReference type="Rhea" id="RHEA-COMP:10136"/>
        <dbReference type="Rhea" id="RHEA-COMP:20101"/>
        <dbReference type="ChEBI" id="CHEBI:15378"/>
        <dbReference type="ChEBI" id="CHEBI:30616"/>
        <dbReference type="ChEBI" id="CHEBI:46858"/>
        <dbReference type="ChEBI" id="CHEBI:61978"/>
        <dbReference type="ChEBI" id="CHEBI:456216"/>
        <dbReference type="EC" id="2.7.10.2"/>
    </reaction>
</comment>
<feature type="domain" description="Protein kinase" evidence="15">
    <location>
        <begin position="811"/>
        <end position="1105"/>
    </location>
</feature>
<keyword evidence="11" id="KW-0829">Tyrosine-protein kinase</keyword>
<evidence type="ECO:0000256" key="2">
    <source>
        <dbReference type="ARBA" id="ARBA00011903"/>
    </source>
</evidence>
<dbReference type="Pfam" id="PF07714">
    <property type="entry name" value="PK_Tyr_Ser-Thr"/>
    <property type="match status" value="2"/>
</dbReference>
<evidence type="ECO:0000256" key="5">
    <source>
        <dbReference type="ARBA" id="ARBA00022737"/>
    </source>
</evidence>
<keyword evidence="9" id="KW-0727">SH2 domain</keyword>
<proteinExistence type="predicted"/>
<dbReference type="GO" id="GO:0005126">
    <property type="term" value="F:cytokine receptor binding"/>
    <property type="evidence" value="ECO:0007669"/>
    <property type="project" value="TreeGrafter"/>
</dbReference>
<dbReference type="GO" id="GO:0030182">
    <property type="term" value="P:neuron differentiation"/>
    <property type="evidence" value="ECO:0007669"/>
    <property type="project" value="UniProtKB-ARBA"/>
</dbReference>
<dbReference type="InterPro" id="IPR051286">
    <property type="entry name" value="JAK"/>
</dbReference>
<feature type="domain" description="FERM" evidence="16">
    <location>
        <begin position="29"/>
        <end position="337"/>
    </location>
</feature>
<dbReference type="GO" id="GO:0012505">
    <property type="term" value="C:endomembrane system"/>
    <property type="evidence" value="ECO:0007669"/>
    <property type="project" value="UniProtKB-SubCell"/>
</dbReference>
<evidence type="ECO:0000256" key="11">
    <source>
        <dbReference type="ARBA" id="ARBA00023137"/>
    </source>
</evidence>
<evidence type="ECO:0000259" key="15">
    <source>
        <dbReference type="PROSITE" id="PS50011"/>
    </source>
</evidence>
<dbReference type="GO" id="GO:0004714">
    <property type="term" value="F:transmembrane receptor protein tyrosine kinase activity"/>
    <property type="evidence" value="ECO:0007669"/>
    <property type="project" value="UniProtKB-EC"/>
</dbReference>
<dbReference type="PANTHER" id="PTHR45807:SF7">
    <property type="entry name" value="TYROSINE-PROTEIN KINASE HOPSCOTCH"/>
    <property type="match status" value="1"/>
</dbReference>
<dbReference type="InterPro" id="IPR036860">
    <property type="entry name" value="SH2_dom_sf"/>
</dbReference>
<evidence type="ECO:0000256" key="7">
    <source>
        <dbReference type="ARBA" id="ARBA00022777"/>
    </source>
</evidence>
<dbReference type="GO" id="GO:0004715">
    <property type="term" value="F:non-membrane spanning protein tyrosine kinase activity"/>
    <property type="evidence" value="ECO:0007669"/>
    <property type="project" value="UniProtKB-EC"/>
</dbReference>
<dbReference type="PROSITE" id="PS00107">
    <property type="entry name" value="PROTEIN_KINASE_ATP"/>
    <property type="match status" value="1"/>
</dbReference>
<dbReference type="InterPro" id="IPR000719">
    <property type="entry name" value="Prot_kinase_dom"/>
</dbReference>
<dbReference type="SUPFAM" id="SSF55550">
    <property type="entry name" value="SH2 domain"/>
    <property type="match status" value="1"/>
</dbReference>
<dbReference type="Gene3D" id="3.30.505.10">
    <property type="entry name" value="SH2 domain"/>
    <property type="match status" value="1"/>
</dbReference>
<comment type="caution">
    <text evidence="17">The sequence shown here is derived from an EMBL/GenBank/DDBJ whole genome shotgun (WGS) entry which is preliminary data.</text>
</comment>
<dbReference type="OrthoDB" id="1915767at2759"/>
<dbReference type="InterPro" id="IPR019748">
    <property type="entry name" value="FERM_central"/>
</dbReference>
<dbReference type="FunFam" id="1.10.510.10:FF:001512">
    <property type="entry name" value="Receptor tyrosine-protein kinase erbB-2"/>
    <property type="match status" value="1"/>
</dbReference>
<dbReference type="GO" id="GO:0048468">
    <property type="term" value="P:cell development"/>
    <property type="evidence" value="ECO:0007669"/>
    <property type="project" value="UniProtKB-ARBA"/>
</dbReference>
<protein>
    <recommendedName>
        <fullName evidence="2">non-specific protein-tyrosine kinase</fullName>
        <ecNumber evidence="2">2.7.10.2</ecNumber>
    </recommendedName>
</protein>
<evidence type="ECO:0000256" key="13">
    <source>
        <dbReference type="ARBA" id="ARBA00051245"/>
    </source>
</evidence>
<comment type="catalytic activity">
    <reaction evidence="12">
        <text>L-tyrosyl-[protein] + ATP = O-phospho-L-tyrosyl-[protein] + ADP + H(+)</text>
        <dbReference type="Rhea" id="RHEA:10596"/>
        <dbReference type="Rhea" id="RHEA-COMP:10136"/>
        <dbReference type="Rhea" id="RHEA-COMP:20101"/>
        <dbReference type="ChEBI" id="CHEBI:15378"/>
        <dbReference type="ChEBI" id="CHEBI:30616"/>
        <dbReference type="ChEBI" id="CHEBI:46858"/>
        <dbReference type="ChEBI" id="CHEBI:61978"/>
        <dbReference type="ChEBI" id="CHEBI:456216"/>
        <dbReference type="EC" id="2.7.10.1"/>
    </reaction>
</comment>
<feature type="binding site" evidence="14">
    <location>
        <position position="845"/>
    </location>
    <ligand>
        <name>ATP</name>
        <dbReference type="ChEBI" id="CHEBI:30616"/>
    </ligand>
</feature>